<feature type="transmembrane region" description="Helical" evidence="10">
    <location>
        <begin position="265"/>
        <end position="289"/>
    </location>
</feature>
<dbReference type="OrthoDB" id="6617147at2759"/>
<feature type="transmembrane region" description="Helical" evidence="10">
    <location>
        <begin position="193"/>
        <end position="215"/>
    </location>
</feature>
<dbReference type="EMBL" id="JAAOIC020000044">
    <property type="protein sequence ID" value="KAG8038067.1"/>
    <property type="molecule type" value="Genomic_DNA"/>
</dbReference>
<keyword evidence="2" id="KW-1003">Cell membrane</keyword>
<evidence type="ECO:0000313" key="12">
    <source>
        <dbReference type="Proteomes" id="UP000729913"/>
    </source>
</evidence>
<reference evidence="11" key="1">
    <citation type="submission" date="2020-03" db="EMBL/GenBank/DDBJ databases">
        <authorList>
            <person name="Chebbi M.A."/>
            <person name="Drezen J.M."/>
        </authorList>
    </citation>
    <scope>NUCLEOTIDE SEQUENCE</scope>
    <source>
        <tissue evidence="11">Whole body</tissue>
    </source>
</reference>
<evidence type="ECO:0000256" key="2">
    <source>
        <dbReference type="ARBA" id="ARBA00022475"/>
    </source>
</evidence>
<keyword evidence="6 10" id="KW-1133">Transmembrane helix</keyword>
<gene>
    <name evidence="11" type="ORF">G9C98_006392</name>
</gene>
<protein>
    <recommendedName>
        <fullName evidence="13">Odorant receptor</fullName>
    </recommendedName>
</protein>
<evidence type="ECO:0000256" key="4">
    <source>
        <dbReference type="ARBA" id="ARBA00022692"/>
    </source>
</evidence>
<feature type="transmembrane region" description="Helical" evidence="10">
    <location>
        <begin position="126"/>
        <end position="144"/>
    </location>
</feature>
<keyword evidence="12" id="KW-1185">Reference proteome</keyword>
<keyword evidence="8" id="KW-0675">Receptor</keyword>
<keyword evidence="7 10" id="KW-0472">Membrane</keyword>
<feature type="transmembrane region" description="Helical" evidence="10">
    <location>
        <begin position="295"/>
        <end position="315"/>
    </location>
</feature>
<evidence type="ECO:0008006" key="13">
    <source>
        <dbReference type="Google" id="ProtNLM"/>
    </source>
</evidence>
<evidence type="ECO:0000256" key="1">
    <source>
        <dbReference type="ARBA" id="ARBA00004651"/>
    </source>
</evidence>
<accession>A0A8J5QXJ9</accession>
<evidence type="ECO:0000256" key="7">
    <source>
        <dbReference type="ARBA" id="ARBA00023136"/>
    </source>
</evidence>
<evidence type="ECO:0000256" key="5">
    <source>
        <dbReference type="ARBA" id="ARBA00022725"/>
    </source>
</evidence>
<dbReference type="InterPro" id="IPR004117">
    <property type="entry name" value="7tm6_olfct_rcpt"/>
</dbReference>
<keyword evidence="9" id="KW-0807">Transducer</keyword>
<evidence type="ECO:0000256" key="9">
    <source>
        <dbReference type="ARBA" id="ARBA00023224"/>
    </source>
</evidence>
<feature type="non-terminal residue" evidence="11">
    <location>
        <position position="1"/>
    </location>
</feature>
<dbReference type="GO" id="GO:0005886">
    <property type="term" value="C:plasma membrane"/>
    <property type="evidence" value="ECO:0007669"/>
    <property type="project" value="UniProtKB-SubCell"/>
</dbReference>
<evidence type="ECO:0000313" key="11">
    <source>
        <dbReference type="EMBL" id="KAG8038067.1"/>
    </source>
</evidence>
<sequence>KFKDQRDLNKGVKVFTWARIMSKCIGVWPLEPNYYLFNLSFLYFTYIMFTEYVNLFYCLPNLKKVVNNLTESLAFTHIYVRTLMLRVHIKKLREIISEFLKDYHVSAYKNSEEVYLFMGYMKKGKFFVKYATIFVAMTVTSWFIRPITSSSVQAPHNSTIPKFTYVLPYKFHVFYPINSYRAYVLTYISHGPFAFISGLGHVTSGCFLIMLSFHVSGRLAVLATRINALKYRKEGYRKELNEIIFEHSRLLNMGEGIKKAYTTSLLIYLINGSILICIIGYQILLIFTLGIKKNLTPFFVFIMTVYLVITIFCILSEHLIAESKKVSNAFWNCQWYNMDQDCTKDIIFCIKRSQKPLCLQAGAFFTFGNKTLTEVTKTAMGYLSVLRNFLLAEQS</sequence>
<dbReference type="GO" id="GO:0004984">
    <property type="term" value="F:olfactory receptor activity"/>
    <property type="evidence" value="ECO:0007669"/>
    <property type="project" value="InterPro"/>
</dbReference>
<comment type="subcellular location">
    <subcellularLocation>
        <location evidence="1">Cell membrane</location>
        <topology evidence="1">Multi-pass membrane protein</topology>
    </subcellularLocation>
</comment>
<evidence type="ECO:0000256" key="6">
    <source>
        <dbReference type="ARBA" id="ARBA00022989"/>
    </source>
</evidence>
<dbReference type="PANTHER" id="PTHR21137">
    <property type="entry name" value="ODORANT RECEPTOR"/>
    <property type="match status" value="1"/>
</dbReference>
<dbReference type="Proteomes" id="UP000729913">
    <property type="component" value="Unassembled WGS sequence"/>
</dbReference>
<feature type="transmembrane region" description="Helical" evidence="10">
    <location>
        <begin position="35"/>
        <end position="59"/>
    </location>
</feature>
<dbReference type="Pfam" id="PF02949">
    <property type="entry name" value="7tm_6"/>
    <property type="match status" value="1"/>
</dbReference>
<keyword evidence="5" id="KW-0552">Olfaction</keyword>
<dbReference type="PANTHER" id="PTHR21137:SF35">
    <property type="entry name" value="ODORANT RECEPTOR 19A-RELATED"/>
    <property type="match status" value="1"/>
</dbReference>
<evidence type="ECO:0000256" key="8">
    <source>
        <dbReference type="ARBA" id="ARBA00023170"/>
    </source>
</evidence>
<keyword evidence="3" id="KW-0716">Sensory transduction</keyword>
<evidence type="ECO:0000256" key="10">
    <source>
        <dbReference type="SAM" id="Phobius"/>
    </source>
</evidence>
<name>A0A8J5QXJ9_9HYME</name>
<dbReference type="GO" id="GO:0007165">
    <property type="term" value="P:signal transduction"/>
    <property type="evidence" value="ECO:0007669"/>
    <property type="project" value="UniProtKB-KW"/>
</dbReference>
<comment type="caution">
    <text evidence="11">The sequence shown here is derived from an EMBL/GenBank/DDBJ whole genome shotgun (WGS) entry which is preliminary data.</text>
</comment>
<organism evidence="11 12">
    <name type="scientific">Cotesia typhae</name>
    <dbReference type="NCBI Taxonomy" id="2053667"/>
    <lineage>
        <taxon>Eukaryota</taxon>
        <taxon>Metazoa</taxon>
        <taxon>Ecdysozoa</taxon>
        <taxon>Arthropoda</taxon>
        <taxon>Hexapoda</taxon>
        <taxon>Insecta</taxon>
        <taxon>Pterygota</taxon>
        <taxon>Neoptera</taxon>
        <taxon>Endopterygota</taxon>
        <taxon>Hymenoptera</taxon>
        <taxon>Apocrita</taxon>
        <taxon>Ichneumonoidea</taxon>
        <taxon>Braconidae</taxon>
        <taxon>Microgastrinae</taxon>
        <taxon>Cotesia</taxon>
    </lineage>
</organism>
<evidence type="ECO:0000256" key="3">
    <source>
        <dbReference type="ARBA" id="ARBA00022606"/>
    </source>
</evidence>
<keyword evidence="4 10" id="KW-0812">Transmembrane</keyword>
<dbReference type="AlphaFoldDB" id="A0A8J5QXJ9"/>
<dbReference type="GO" id="GO:0005549">
    <property type="term" value="F:odorant binding"/>
    <property type="evidence" value="ECO:0007669"/>
    <property type="project" value="InterPro"/>
</dbReference>
<reference evidence="11" key="2">
    <citation type="submission" date="2021-04" db="EMBL/GenBank/DDBJ databases">
        <title>Genome-wide patterns of bracovirus chromosomal integration into multiple host tissues during parasitism.</title>
        <authorList>
            <person name="Chebbi M.A.C."/>
        </authorList>
    </citation>
    <scope>NUCLEOTIDE SEQUENCE</scope>
    <source>
        <tissue evidence="11">Whole body</tissue>
    </source>
</reference>
<proteinExistence type="predicted"/>